<feature type="compositionally biased region" description="Pro residues" evidence="1">
    <location>
        <begin position="398"/>
        <end position="424"/>
    </location>
</feature>
<organism evidence="4 5">
    <name type="scientific">Mycobacterium vicinigordonae</name>
    <dbReference type="NCBI Taxonomy" id="1719132"/>
    <lineage>
        <taxon>Bacteria</taxon>
        <taxon>Bacillati</taxon>
        <taxon>Actinomycetota</taxon>
        <taxon>Actinomycetes</taxon>
        <taxon>Mycobacteriales</taxon>
        <taxon>Mycobacteriaceae</taxon>
        <taxon>Mycobacterium</taxon>
    </lineage>
</organism>
<dbReference type="Proteomes" id="UP000510682">
    <property type="component" value="Chromosome"/>
</dbReference>
<feature type="domain" description="Mce/MlaD" evidence="2">
    <location>
        <begin position="39"/>
        <end position="113"/>
    </location>
</feature>
<sequence length="430" mass="45383">MKSFAERNPLVTGAVGLAVTVGALLIAVNYDKLPFVNQNERYSAYFAEIGGLAPGVPVLVSGLAVGKVSNFELDGRQVLVRFEIDKHIRLGNRTEAAIKTNSVLGAKVLEVTPRGDDIQKGPIPIERTRPPYLLPDALAEVTQVISGMDTGQLSESLSTLSQTFANTPPQLKVAVQGVARFSETLDKRDAQLRNLLANANKATGVLAQRSDQVVKLIADTNALLVQLRTQSSALDEIAGNLSALAQQVRGFISDNRTALKPALEKLNGALAIVDNRKDKVRDAIKRLNSYAMSLGEAVSSGPFFKAYVWNLLPGQFLQPFIDAAFSDLGLDPNTRLPSQVTDPQVGQPGTPPLPMPYPRTGQGGEPRRTLPDAITGNPGDQQCGVSGAPLSGPGCYPYRPPEPAPPAGGPPPGPPAPPPQPSPPAGAGAQ</sequence>
<dbReference type="InterPro" id="IPR005693">
    <property type="entry name" value="Mce"/>
</dbReference>
<reference evidence="4" key="2">
    <citation type="submission" date="2020-07" db="EMBL/GenBank/DDBJ databases">
        <authorList>
            <person name="Yu X."/>
        </authorList>
    </citation>
    <scope>NUCLEOTIDE SEQUENCE [LARGE SCALE GENOMIC DNA]</scope>
    <source>
        <strain evidence="4">24T</strain>
    </source>
</reference>
<dbReference type="Pfam" id="PF02470">
    <property type="entry name" value="MlaD"/>
    <property type="match status" value="1"/>
</dbReference>
<evidence type="ECO:0000313" key="4">
    <source>
        <dbReference type="EMBL" id="QLL06253.1"/>
    </source>
</evidence>
<reference evidence="4" key="1">
    <citation type="submission" date="2020-07" db="EMBL/GenBank/DDBJ databases">
        <title>Description of Mycobacterium gordonae subsp. intergordonae subsp.nov. and Mycobacterium gordonae subsp. gordonae subsp. nov.</title>
        <authorList>
            <person name="Huang H."/>
        </authorList>
    </citation>
    <scope>NUCLEOTIDE SEQUENCE [LARGE SCALE GENOMIC DNA]</scope>
    <source>
        <strain evidence="4">24T</strain>
    </source>
</reference>
<protein>
    <submittedName>
        <fullName evidence="4">MCE family protein</fullName>
    </submittedName>
</protein>
<dbReference type="Pfam" id="PF11887">
    <property type="entry name" value="Mce4_CUP1"/>
    <property type="match status" value="1"/>
</dbReference>
<feature type="region of interest" description="Disordered" evidence="1">
    <location>
        <begin position="334"/>
        <end position="430"/>
    </location>
</feature>
<name>A0A7D6HTG8_9MYCO</name>
<gene>
    <name evidence="4" type="ORF">H0P51_21190</name>
</gene>
<feature type="compositionally biased region" description="Polar residues" evidence="1">
    <location>
        <begin position="335"/>
        <end position="344"/>
    </location>
</feature>
<feature type="domain" description="Mammalian cell entry C-terminal" evidence="3">
    <location>
        <begin position="123"/>
        <end position="293"/>
    </location>
</feature>
<evidence type="ECO:0000256" key="1">
    <source>
        <dbReference type="SAM" id="MobiDB-lite"/>
    </source>
</evidence>
<accession>A0A7D6HTG8</accession>
<keyword evidence="5" id="KW-1185">Reference proteome</keyword>
<dbReference type="PANTHER" id="PTHR33371">
    <property type="entry name" value="INTERMEMBRANE PHOSPHOLIPID TRANSPORT SYSTEM BINDING PROTEIN MLAD-RELATED"/>
    <property type="match status" value="1"/>
</dbReference>
<dbReference type="EMBL" id="CP059165">
    <property type="protein sequence ID" value="QLL06253.1"/>
    <property type="molecule type" value="Genomic_DNA"/>
</dbReference>
<proteinExistence type="predicted"/>
<dbReference type="InterPro" id="IPR003399">
    <property type="entry name" value="Mce/MlaD"/>
</dbReference>
<dbReference type="RefSeq" id="WP_180914834.1">
    <property type="nucleotide sequence ID" value="NZ_CP059165.1"/>
</dbReference>
<dbReference type="AlphaFoldDB" id="A0A7D6HTG8"/>
<dbReference type="InterPro" id="IPR052336">
    <property type="entry name" value="MlaD_Phospholipid_Transporter"/>
</dbReference>
<dbReference type="GO" id="GO:0005576">
    <property type="term" value="C:extracellular region"/>
    <property type="evidence" value="ECO:0007669"/>
    <property type="project" value="TreeGrafter"/>
</dbReference>
<dbReference type="SUPFAM" id="SSF58104">
    <property type="entry name" value="Methyl-accepting chemotaxis protein (MCP) signaling domain"/>
    <property type="match status" value="1"/>
</dbReference>
<evidence type="ECO:0000259" key="2">
    <source>
        <dbReference type="Pfam" id="PF02470"/>
    </source>
</evidence>
<evidence type="ECO:0000313" key="5">
    <source>
        <dbReference type="Proteomes" id="UP000510682"/>
    </source>
</evidence>
<dbReference type="PANTHER" id="PTHR33371:SF18">
    <property type="entry name" value="MCE-FAMILY PROTEIN MCE3C"/>
    <property type="match status" value="1"/>
</dbReference>
<dbReference type="PRINTS" id="PR01782">
    <property type="entry name" value="MCEVIRFACTOR"/>
</dbReference>
<evidence type="ECO:0000259" key="3">
    <source>
        <dbReference type="Pfam" id="PF11887"/>
    </source>
</evidence>
<dbReference type="NCBIfam" id="TIGR00996">
    <property type="entry name" value="Mtu_fam_mce"/>
    <property type="match status" value="1"/>
</dbReference>
<dbReference type="InterPro" id="IPR024516">
    <property type="entry name" value="Mce_C"/>
</dbReference>
<dbReference type="KEGG" id="mgor:H0P51_21190"/>